<sequence>MSRPSPLAAEIFRAPLLLIAALFAQVLAAPVAAAQSNDPFALPSDVTIADAVDLSGPGLSSIRVDGREMDMLVRLAWIGEALNIDADDARAVGLPVEAEMTGYVPVEDIHLASWDFSQLDQTLLVKKFRKSDGPNWKDFSNITREDAMFRPMTAFLFDYDLTGSAGGSGSYGAGSFNARLTRGDMVGGTAFRVLTDPGTGYDTLTRLATAASFADRERGVTWTAGDHISVGSNSMRALRLAGIQFASDFALRPGLIAYPLPAFDGQVAVPTGIDLIINDKRFSAGELEAGTFAVRNVPVSPGRGEVSVVLLDELGRERVETTQLYVSRELLREGLWEGGVNIGAIRRNFGKESGDYRDLALTFLYRRGVSDHRTIGASGELGAGIVNLGAHAETALGGVALATAELRASGSGSGAGALIRLGVESIGRGLSGRIEGVLPTKNYRDLASASGDALPVIQLNAMVNFDITTETRLLVSASHVSRHYDPRYPALPKTTNILRANTRTSIAEKLDAGFDLAWRRGSGSQLTAMLGLMYRFGERTQAMASVQHANSRIGAQATLQRPDVQPGDFGYGLEATHSISDRFSGRASYRTAYTRVEGQAEMVGGRSAVRGNLRGTLVATGGTVFARNQTGGAYAFVKTGNIGGITVTRENRFAGVSDSKGRVLVEQITPLVPVQFDIDPDELPADAVARSTYSRVAVARGSVGRVEMNITAFRSMPLRLVDVTGKPLPLGMMLTSDGGVDYMVGYDGLIDFNALSGERELVGALDENNRCRVALPRDFATTGLKDGQPPELVAKCDPGIIAIR</sequence>
<gene>
    <name evidence="2" type="ORF">GCM10010990_24820</name>
</gene>
<accession>A0A916Z3G0</accession>
<dbReference type="Proteomes" id="UP000612349">
    <property type="component" value="Unassembled WGS sequence"/>
</dbReference>
<dbReference type="OrthoDB" id="8587at2"/>
<dbReference type="GO" id="GO:0015473">
    <property type="term" value="F:fimbrial usher porin activity"/>
    <property type="evidence" value="ECO:0007669"/>
    <property type="project" value="InterPro"/>
</dbReference>
<reference evidence="2" key="2">
    <citation type="submission" date="2020-09" db="EMBL/GenBank/DDBJ databases">
        <authorList>
            <person name="Sun Q."/>
            <person name="Zhou Y."/>
        </authorList>
    </citation>
    <scope>NUCLEOTIDE SEQUENCE</scope>
    <source>
        <strain evidence="2">CGMCC 1.15360</strain>
    </source>
</reference>
<feature type="chain" id="PRO_5037066376" description="PapC-like C-terminal domain-containing protein" evidence="1">
    <location>
        <begin position="29"/>
        <end position="804"/>
    </location>
</feature>
<dbReference type="Gene3D" id="2.60.40.3110">
    <property type="match status" value="1"/>
</dbReference>
<dbReference type="PANTHER" id="PTHR30451:SF5">
    <property type="entry name" value="SLR0019 PROTEIN"/>
    <property type="match status" value="1"/>
</dbReference>
<dbReference type="GO" id="GO:0009279">
    <property type="term" value="C:cell outer membrane"/>
    <property type="evidence" value="ECO:0007669"/>
    <property type="project" value="TreeGrafter"/>
</dbReference>
<proteinExistence type="predicted"/>
<protein>
    <recommendedName>
        <fullName evidence="4">PapC-like C-terminal domain-containing protein</fullName>
    </recommendedName>
</protein>
<dbReference type="Pfam" id="PF00577">
    <property type="entry name" value="Usher"/>
    <property type="match status" value="1"/>
</dbReference>
<dbReference type="GO" id="GO:0009297">
    <property type="term" value="P:pilus assembly"/>
    <property type="evidence" value="ECO:0007669"/>
    <property type="project" value="InterPro"/>
</dbReference>
<dbReference type="RefSeq" id="WP_066776989.1">
    <property type="nucleotide sequence ID" value="NZ_BMIP01000005.1"/>
</dbReference>
<comment type="caution">
    <text evidence="2">The sequence shown here is derived from an EMBL/GenBank/DDBJ whole genome shotgun (WGS) entry which is preliminary data.</text>
</comment>
<evidence type="ECO:0000313" key="2">
    <source>
        <dbReference type="EMBL" id="GGD74197.1"/>
    </source>
</evidence>
<name>A0A916Z3G0_9SPHN</name>
<keyword evidence="3" id="KW-1185">Reference proteome</keyword>
<dbReference type="InterPro" id="IPR042186">
    <property type="entry name" value="FimD_plug_dom"/>
</dbReference>
<organism evidence="2 3">
    <name type="scientific">Croceicoccus mobilis</name>
    <dbReference type="NCBI Taxonomy" id="1703339"/>
    <lineage>
        <taxon>Bacteria</taxon>
        <taxon>Pseudomonadati</taxon>
        <taxon>Pseudomonadota</taxon>
        <taxon>Alphaproteobacteria</taxon>
        <taxon>Sphingomonadales</taxon>
        <taxon>Erythrobacteraceae</taxon>
        <taxon>Croceicoccus</taxon>
    </lineage>
</organism>
<reference evidence="2" key="1">
    <citation type="journal article" date="2014" name="Int. J. Syst. Evol. Microbiol.">
        <title>Complete genome sequence of Corynebacterium casei LMG S-19264T (=DSM 44701T), isolated from a smear-ripened cheese.</title>
        <authorList>
            <consortium name="US DOE Joint Genome Institute (JGI-PGF)"/>
            <person name="Walter F."/>
            <person name="Albersmeier A."/>
            <person name="Kalinowski J."/>
            <person name="Ruckert C."/>
        </authorList>
    </citation>
    <scope>NUCLEOTIDE SEQUENCE</scope>
    <source>
        <strain evidence="2">CGMCC 1.15360</strain>
    </source>
</reference>
<feature type="signal peptide" evidence="1">
    <location>
        <begin position="1"/>
        <end position="28"/>
    </location>
</feature>
<evidence type="ECO:0008006" key="4">
    <source>
        <dbReference type="Google" id="ProtNLM"/>
    </source>
</evidence>
<dbReference type="PANTHER" id="PTHR30451">
    <property type="entry name" value="OUTER MEMBRANE USHER PROTEIN"/>
    <property type="match status" value="1"/>
</dbReference>
<dbReference type="InterPro" id="IPR000015">
    <property type="entry name" value="Fimb_usher"/>
</dbReference>
<keyword evidence="1" id="KW-0732">Signal</keyword>
<dbReference type="Gene3D" id="2.60.40.2610">
    <property type="entry name" value="Outer membrane usher protein FimD, plug domain"/>
    <property type="match status" value="1"/>
</dbReference>
<dbReference type="AlphaFoldDB" id="A0A916Z3G0"/>
<dbReference type="EMBL" id="BMIP01000005">
    <property type="protein sequence ID" value="GGD74197.1"/>
    <property type="molecule type" value="Genomic_DNA"/>
</dbReference>
<evidence type="ECO:0000313" key="3">
    <source>
        <dbReference type="Proteomes" id="UP000612349"/>
    </source>
</evidence>
<evidence type="ECO:0000256" key="1">
    <source>
        <dbReference type="SAM" id="SignalP"/>
    </source>
</evidence>